<organism evidence="1">
    <name type="scientific">Arundo donax</name>
    <name type="common">Giant reed</name>
    <name type="synonym">Donax arundinaceus</name>
    <dbReference type="NCBI Taxonomy" id="35708"/>
    <lineage>
        <taxon>Eukaryota</taxon>
        <taxon>Viridiplantae</taxon>
        <taxon>Streptophyta</taxon>
        <taxon>Embryophyta</taxon>
        <taxon>Tracheophyta</taxon>
        <taxon>Spermatophyta</taxon>
        <taxon>Magnoliopsida</taxon>
        <taxon>Liliopsida</taxon>
        <taxon>Poales</taxon>
        <taxon>Poaceae</taxon>
        <taxon>PACMAD clade</taxon>
        <taxon>Arundinoideae</taxon>
        <taxon>Arundineae</taxon>
        <taxon>Arundo</taxon>
    </lineage>
</organism>
<name>A0A0A9CB34_ARUDO</name>
<dbReference type="EMBL" id="GBRH01226257">
    <property type="protein sequence ID" value="JAD71638.1"/>
    <property type="molecule type" value="Transcribed_RNA"/>
</dbReference>
<dbReference type="AlphaFoldDB" id="A0A0A9CB34"/>
<evidence type="ECO:0000313" key="1">
    <source>
        <dbReference type="EMBL" id="JAD71638.1"/>
    </source>
</evidence>
<protein>
    <submittedName>
        <fullName evidence="1">Uncharacterized protein</fullName>
    </submittedName>
</protein>
<reference evidence="1" key="1">
    <citation type="submission" date="2014-09" db="EMBL/GenBank/DDBJ databases">
        <authorList>
            <person name="Magalhaes I.L.F."/>
            <person name="Oliveira U."/>
            <person name="Santos F.R."/>
            <person name="Vidigal T.H.D.A."/>
            <person name="Brescovit A.D."/>
            <person name="Santos A.J."/>
        </authorList>
    </citation>
    <scope>NUCLEOTIDE SEQUENCE</scope>
    <source>
        <tissue evidence="1">Shoot tissue taken approximately 20 cm above the soil surface</tissue>
    </source>
</reference>
<sequence length="56" mass="6625">MLYFQTIVSLIFAAQRMMNLSYLYELKAFHIRVYIIKIRKMSFVLSSAKNSIGLYV</sequence>
<accession>A0A0A9CB34</accession>
<proteinExistence type="predicted"/>
<reference evidence="1" key="2">
    <citation type="journal article" date="2015" name="Data Brief">
        <title>Shoot transcriptome of the giant reed, Arundo donax.</title>
        <authorList>
            <person name="Barrero R.A."/>
            <person name="Guerrero F.D."/>
            <person name="Moolhuijzen P."/>
            <person name="Goolsby J.A."/>
            <person name="Tidwell J."/>
            <person name="Bellgard S.E."/>
            <person name="Bellgard M.I."/>
        </authorList>
    </citation>
    <scope>NUCLEOTIDE SEQUENCE</scope>
    <source>
        <tissue evidence="1">Shoot tissue taken approximately 20 cm above the soil surface</tissue>
    </source>
</reference>